<dbReference type="Proteomes" id="UP000297245">
    <property type="component" value="Unassembled WGS sequence"/>
</dbReference>
<reference evidence="3 4" key="1">
    <citation type="journal article" date="2019" name="Nat. Ecol. Evol.">
        <title>Megaphylogeny resolves global patterns of mushroom evolution.</title>
        <authorList>
            <person name="Varga T."/>
            <person name="Krizsan K."/>
            <person name="Foldi C."/>
            <person name="Dima B."/>
            <person name="Sanchez-Garcia M."/>
            <person name="Sanchez-Ramirez S."/>
            <person name="Szollosi G.J."/>
            <person name="Szarkandi J.G."/>
            <person name="Papp V."/>
            <person name="Albert L."/>
            <person name="Andreopoulos W."/>
            <person name="Angelini C."/>
            <person name="Antonin V."/>
            <person name="Barry K.W."/>
            <person name="Bougher N.L."/>
            <person name="Buchanan P."/>
            <person name="Buyck B."/>
            <person name="Bense V."/>
            <person name="Catcheside P."/>
            <person name="Chovatia M."/>
            <person name="Cooper J."/>
            <person name="Damon W."/>
            <person name="Desjardin D."/>
            <person name="Finy P."/>
            <person name="Geml J."/>
            <person name="Haridas S."/>
            <person name="Hughes K."/>
            <person name="Justo A."/>
            <person name="Karasinski D."/>
            <person name="Kautmanova I."/>
            <person name="Kiss B."/>
            <person name="Kocsube S."/>
            <person name="Kotiranta H."/>
            <person name="LaButti K.M."/>
            <person name="Lechner B.E."/>
            <person name="Liimatainen K."/>
            <person name="Lipzen A."/>
            <person name="Lukacs Z."/>
            <person name="Mihaltcheva S."/>
            <person name="Morgado L.N."/>
            <person name="Niskanen T."/>
            <person name="Noordeloos M.E."/>
            <person name="Ohm R.A."/>
            <person name="Ortiz-Santana B."/>
            <person name="Ovrebo C."/>
            <person name="Racz N."/>
            <person name="Riley R."/>
            <person name="Savchenko A."/>
            <person name="Shiryaev A."/>
            <person name="Soop K."/>
            <person name="Spirin V."/>
            <person name="Szebenyi C."/>
            <person name="Tomsovsky M."/>
            <person name="Tulloss R.E."/>
            <person name="Uehling J."/>
            <person name="Grigoriev I.V."/>
            <person name="Vagvolgyi C."/>
            <person name="Papp T."/>
            <person name="Martin F.M."/>
            <person name="Miettinen O."/>
            <person name="Hibbett D.S."/>
            <person name="Nagy L.G."/>
        </authorList>
    </citation>
    <scope>NUCLEOTIDE SEQUENCE [LARGE SCALE GENOMIC DNA]</scope>
    <source>
        <strain evidence="3 4">CBS 962.96</strain>
    </source>
</reference>
<evidence type="ECO:0000259" key="2">
    <source>
        <dbReference type="Pfam" id="PF12770"/>
    </source>
</evidence>
<dbReference type="OrthoDB" id="3261813at2759"/>
<dbReference type="AlphaFoldDB" id="A0A4S8KP17"/>
<name>A0A4S8KP17_DENBC</name>
<accession>A0A4S8KP17</accession>
<sequence>MQTNENSEDVIHGNGPDCDEDDSLSDISQQLATLALNKVSLFDQNHDSDDLDEAINLFRDVVALCSSDDPARFQHLANLAYAVYMRSRETGHRDQLDEAISLFRETSGFRQPGEYGYIKHLDFFAQALSRRYDCLGRIEDLEESTILYRKILEHCPADDVDRPAFINNLATSLSTHFANTDHIEDLEEAISLYRQSLTHMPTENPSRPVALHNLSRMIMSRFDRTCQKDDLDEAIELGRNSVILAQLSHPLRDVFIASTIKKLERRFDLFDLKQDLDEEIDIHQDYLAHLSPDNPRYIPGLAALNFRLRARFERYGQTEDIDRIVECFWLTFASLPPGQVTPHIGCLVGLAADLELRFNLLHLQEDLDDAITVSYDALTLSPEGHPLGAHTHILCSLIRLLRVRFGQFHEREDLEELIDLGRTTITISSLQPMERFMFTNDLALDLSSRFDLSERWDDLDDSITFHRRARDICPSNYPERFKVLLVLAIRIMTRYKVLGRTQDLQESILLHLETIALVPNDQAARAHATFLETYKSATIDLAKRFLEVGRSHDLDMVVSLHRDALVLFPSGHDHHPLCLSNLAASLMLRFDQLNNIEDLNEAVDLYRKSLNSSQPSYFHYYEIEIKFVWCLLVRFGYTGDCANLIEAMTTHHKTLLHPVILCSPGNPDRPHALGGALKTFDTGVETHEELLEWSKQLQEQTRETLFILSIYSSSGAVGPVISVEFLFILARIYIMQHDLDLAFSIYTNCFQGGSINQGFRAALTWARLAREFHHSSTSHAYSQALLLSEKRIAMRPTVESQYKVFTSDAARELSSHAASFAIQEGDLEVAVEMLERGRGQLWSKLRTYRDPFNQFTTPPENGIGSQLEDITTSTLDETFGPISLSSVNTRWERDSAPHRQLVNTWNEVTTDMRRRPNLSAFLSPVPFSFLRGAAVDGPVIMISLSRYRSDALIIRDTGSPMLVPLDKDLPEIVSKLCSRASRPIYPIQEEMTNILRILWQKICVPVVVELKKFQIEKQSRIWWCPTGALIQLPIHAAGPYVAGKENLCDLFISSYTHTLSSLVQARKTMVPEPSILSTHLLVIGQSDSLPQVRKELSILQELFSTSISSYDNAEATPDLVLSQLKQYKWVHFACHGGLDATRPFESYFKLHNGNLSLRQILRSNLPSAEFGFLAACHTMRGDVEGNPDEGISLAAAVQFSGFRSIVGTLWAMSDCDGPVLARDFYRYMLRNGPQNIKQSDAAIALHKAVESMRNAGVPVERWSTFVHVGI</sequence>
<dbReference type="SUPFAM" id="SSF48452">
    <property type="entry name" value="TPR-like"/>
    <property type="match status" value="2"/>
</dbReference>
<evidence type="ECO:0000313" key="4">
    <source>
        <dbReference type="Proteomes" id="UP000297245"/>
    </source>
</evidence>
<evidence type="ECO:0000313" key="3">
    <source>
        <dbReference type="EMBL" id="THU77271.1"/>
    </source>
</evidence>
<feature type="domain" description="CHAT" evidence="2">
    <location>
        <begin position="995"/>
        <end position="1269"/>
    </location>
</feature>
<organism evidence="3 4">
    <name type="scientific">Dendrothele bispora (strain CBS 962.96)</name>
    <dbReference type="NCBI Taxonomy" id="1314807"/>
    <lineage>
        <taxon>Eukaryota</taxon>
        <taxon>Fungi</taxon>
        <taxon>Dikarya</taxon>
        <taxon>Basidiomycota</taxon>
        <taxon>Agaricomycotina</taxon>
        <taxon>Agaricomycetes</taxon>
        <taxon>Agaricomycetidae</taxon>
        <taxon>Agaricales</taxon>
        <taxon>Agaricales incertae sedis</taxon>
        <taxon>Dendrothele</taxon>
    </lineage>
</organism>
<proteinExistence type="predicted"/>
<dbReference type="Pfam" id="PF12770">
    <property type="entry name" value="CHAT"/>
    <property type="match status" value="1"/>
</dbReference>
<dbReference type="InterPro" id="IPR024983">
    <property type="entry name" value="CHAT_dom"/>
</dbReference>
<dbReference type="InterPro" id="IPR011990">
    <property type="entry name" value="TPR-like_helical_dom_sf"/>
</dbReference>
<gene>
    <name evidence="3" type="ORF">K435DRAFT_893101</name>
</gene>
<dbReference type="EMBL" id="ML180494">
    <property type="protein sequence ID" value="THU77271.1"/>
    <property type="molecule type" value="Genomic_DNA"/>
</dbReference>
<feature type="region of interest" description="Disordered" evidence="1">
    <location>
        <begin position="1"/>
        <end position="24"/>
    </location>
</feature>
<keyword evidence="4" id="KW-1185">Reference proteome</keyword>
<evidence type="ECO:0000256" key="1">
    <source>
        <dbReference type="SAM" id="MobiDB-lite"/>
    </source>
</evidence>
<dbReference type="Gene3D" id="1.25.40.10">
    <property type="entry name" value="Tetratricopeptide repeat domain"/>
    <property type="match status" value="1"/>
</dbReference>
<protein>
    <recommendedName>
        <fullName evidence="2">CHAT domain-containing protein</fullName>
    </recommendedName>
</protein>